<dbReference type="PROSITE" id="PS00170">
    <property type="entry name" value="CSA_PPIASE_1"/>
    <property type="match status" value="1"/>
</dbReference>
<dbReference type="InterPro" id="IPR002130">
    <property type="entry name" value="Cyclophilin-type_PPIase_dom"/>
</dbReference>
<dbReference type="Pfam" id="PF00160">
    <property type="entry name" value="Pro_isomerase"/>
    <property type="match status" value="1"/>
</dbReference>
<evidence type="ECO:0000256" key="1">
    <source>
        <dbReference type="ARBA" id="ARBA00000971"/>
    </source>
</evidence>
<evidence type="ECO:0000256" key="8">
    <source>
        <dbReference type="ARBA" id="ARBA00023235"/>
    </source>
</evidence>
<dbReference type="InterPro" id="IPR044666">
    <property type="entry name" value="Cyclophilin_A-like"/>
</dbReference>
<dbReference type="PROSITE" id="PS50072">
    <property type="entry name" value="CSA_PPIASE_2"/>
    <property type="match status" value="1"/>
</dbReference>
<sequence length="619" mass="70050">MEENQNGKESLTVLEIEEEPIVGPAPPPPRPRKRPLQFEQTYLDSLPSANMYEKSFMHRDVITHVAVSQAEFLITGSADGHLKFWKKKPIGIEFAKHFRSHLGPIEGLAVSADGLLCCTISNDKSVKIYDVVNYDMMVMIRLPFVPGTVEWVYKQGDVKAKLAISDRNSPFVHIYDARSGTNEPIISKEIHMGPVKVMKYNQIFDTVISADEKGIIEYWCPATLQFPEDRVSFKLKSDTSLFEVVKCKTSVSAIEVSPDGKQFAITSPDRKIRVFYFRSGKLRRQYDESLEAAQELQRADVPLYRLEAIDFGRRIAVEKEIEKTENVPQPNAIFDESSNFIIYATLLGIKMVNLQTNKVARILGKVENNDRFLKIALYQGDRNSKKVRKIPAAAANVNEGKDPLTDPTLLCCAFKKHRIYLFSRREPEEPEDATKGRDVFNEKPPADELLAASDIGKSVTTSLPENVIMHTSLGDIHIKLYPEECPKTVENFTTHCRNGYYDNLIFHRVIKGFMIQTGDPLGDGTGGQSIWGREFEDEFHKSLRHDRPFTLSMANAGQNTNGSQFFITTVATPWLDNKHTVFGRVVKGMDVVQGIEKVKTDKQDKPYQDIKILNVTIPK</sequence>
<dbReference type="FunFam" id="2.130.10.10:FF:000450">
    <property type="entry name" value="Peptidylprolyl isomerase domain and WD-repeat protein 1"/>
    <property type="match status" value="1"/>
</dbReference>
<comment type="similarity">
    <text evidence="2">Belongs to the cyclophilin-type PPIase family.</text>
</comment>
<proteinExistence type="inferred from homology"/>
<dbReference type="PRINTS" id="PR00153">
    <property type="entry name" value="CSAPPISMRASE"/>
</dbReference>
<dbReference type="InterPro" id="IPR029000">
    <property type="entry name" value="Cyclophilin-like_dom_sf"/>
</dbReference>
<dbReference type="Pfam" id="PF00400">
    <property type="entry name" value="WD40"/>
    <property type="match status" value="2"/>
</dbReference>
<evidence type="ECO:0000259" key="11">
    <source>
        <dbReference type="PROSITE" id="PS50072"/>
    </source>
</evidence>
<dbReference type="EMBL" id="JAJJMB010017986">
    <property type="protein sequence ID" value="KAI3832699.1"/>
    <property type="molecule type" value="Genomic_DNA"/>
</dbReference>
<name>A0AAD4RUT5_9MAGN</name>
<dbReference type="SMART" id="SM00320">
    <property type="entry name" value="WD40"/>
    <property type="match status" value="4"/>
</dbReference>
<evidence type="ECO:0000256" key="2">
    <source>
        <dbReference type="ARBA" id="ARBA00007365"/>
    </source>
</evidence>
<evidence type="ECO:0000256" key="9">
    <source>
        <dbReference type="PROSITE-ProRule" id="PRU00221"/>
    </source>
</evidence>
<dbReference type="InterPro" id="IPR015943">
    <property type="entry name" value="WD40/YVTN_repeat-like_dom_sf"/>
</dbReference>
<dbReference type="GO" id="GO:0006457">
    <property type="term" value="P:protein folding"/>
    <property type="evidence" value="ECO:0007669"/>
    <property type="project" value="InterPro"/>
</dbReference>
<evidence type="ECO:0000256" key="6">
    <source>
        <dbReference type="ARBA" id="ARBA00023110"/>
    </source>
</evidence>
<evidence type="ECO:0000313" key="12">
    <source>
        <dbReference type="EMBL" id="KAI3832699.1"/>
    </source>
</evidence>
<feature type="region of interest" description="Disordered" evidence="10">
    <location>
        <begin position="1"/>
        <end position="34"/>
    </location>
</feature>
<dbReference type="Proteomes" id="UP001202328">
    <property type="component" value="Unassembled WGS sequence"/>
</dbReference>
<dbReference type="SUPFAM" id="SSF50978">
    <property type="entry name" value="WD40 repeat-like"/>
    <property type="match status" value="1"/>
</dbReference>
<feature type="domain" description="PPIase cyclophilin-type" evidence="11">
    <location>
        <begin position="463"/>
        <end position="617"/>
    </location>
</feature>
<comment type="catalytic activity">
    <reaction evidence="1">
        <text>[protein]-peptidylproline (omega=180) = [protein]-peptidylproline (omega=0)</text>
        <dbReference type="Rhea" id="RHEA:16237"/>
        <dbReference type="Rhea" id="RHEA-COMP:10747"/>
        <dbReference type="Rhea" id="RHEA-COMP:10748"/>
        <dbReference type="ChEBI" id="CHEBI:83833"/>
        <dbReference type="ChEBI" id="CHEBI:83834"/>
        <dbReference type="EC" id="5.2.1.8"/>
    </reaction>
</comment>
<dbReference type="GO" id="GO:0005634">
    <property type="term" value="C:nucleus"/>
    <property type="evidence" value="ECO:0007669"/>
    <property type="project" value="UniProtKB-ARBA"/>
</dbReference>
<keyword evidence="13" id="KW-1185">Reference proteome</keyword>
<dbReference type="FunFam" id="2.40.100.10:FF:000003">
    <property type="entry name" value="Peptidylprolyl isomerase domain and WD repeat-containing 1"/>
    <property type="match status" value="1"/>
</dbReference>
<dbReference type="PROSITE" id="PS50082">
    <property type="entry name" value="WD_REPEATS_2"/>
    <property type="match status" value="1"/>
</dbReference>
<protein>
    <recommendedName>
        <fullName evidence="3">peptidylprolyl isomerase</fullName>
        <ecNumber evidence="3">5.2.1.8</ecNumber>
    </recommendedName>
</protein>
<accession>A0AAD4RUT5</accession>
<dbReference type="InterPro" id="IPR036322">
    <property type="entry name" value="WD40_repeat_dom_sf"/>
</dbReference>
<dbReference type="SUPFAM" id="SSF50891">
    <property type="entry name" value="Cyclophilin-like"/>
    <property type="match status" value="1"/>
</dbReference>
<organism evidence="12 13">
    <name type="scientific">Papaver atlanticum</name>
    <dbReference type="NCBI Taxonomy" id="357466"/>
    <lineage>
        <taxon>Eukaryota</taxon>
        <taxon>Viridiplantae</taxon>
        <taxon>Streptophyta</taxon>
        <taxon>Embryophyta</taxon>
        <taxon>Tracheophyta</taxon>
        <taxon>Spermatophyta</taxon>
        <taxon>Magnoliopsida</taxon>
        <taxon>Ranunculales</taxon>
        <taxon>Papaveraceae</taxon>
        <taxon>Papaveroideae</taxon>
        <taxon>Papaver</taxon>
    </lineage>
</organism>
<keyword evidence="6" id="KW-0697">Rotamase</keyword>
<dbReference type="AlphaFoldDB" id="A0AAD4RUT5"/>
<dbReference type="Gene3D" id="2.130.10.10">
    <property type="entry name" value="YVTN repeat-like/Quinoprotein amine dehydrogenase"/>
    <property type="match status" value="1"/>
</dbReference>
<reference evidence="12" key="1">
    <citation type="submission" date="2022-04" db="EMBL/GenBank/DDBJ databases">
        <title>A functionally conserved STORR gene fusion in Papaver species that diverged 16.8 million years ago.</title>
        <authorList>
            <person name="Catania T."/>
        </authorList>
    </citation>
    <scope>NUCLEOTIDE SEQUENCE</scope>
    <source>
        <strain evidence="12">S-188037</strain>
    </source>
</reference>
<gene>
    <name evidence="12" type="ORF">MKW98_002245</name>
</gene>
<keyword evidence="8" id="KW-0413">Isomerase</keyword>
<comment type="caution">
    <text evidence="12">The sequence shown here is derived from an EMBL/GenBank/DDBJ whole genome shotgun (WGS) entry which is preliminary data.</text>
</comment>
<dbReference type="PANTHER" id="PTHR45625:SF4">
    <property type="entry name" value="PEPTIDYLPROLYL ISOMERASE DOMAIN AND WD REPEAT-CONTAINING PROTEIN 1"/>
    <property type="match status" value="1"/>
</dbReference>
<keyword evidence="5" id="KW-0677">Repeat</keyword>
<dbReference type="CDD" id="cd01927">
    <property type="entry name" value="cyclophilin_WD40"/>
    <property type="match status" value="1"/>
</dbReference>
<dbReference type="InterPro" id="IPR020892">
    <property type="entry name" value="Cyclophilin-type_PPIase_CS"/>
</dbReference>
<dbReference type="Gene3D" id="2.40.100.10">
    <property type="entry name" value="Cyclophilin-like"/>
    <property type="match status" value="1"/>
</dbReference>
<dbReference type="EC" id="5.2.1.8" evidence="3"/>
<dbReference type="PANTHER" id="PTHR45625">
    <property type="entry name" value="PEPTIDYL-PROLYL CIS-TRANS ISOMERASE-RELATED"/>
    <property type="match status" value="1"/>
</dbReference>
<keyword evidence="7" id="KW-0143">Chaperone</keyword>
<feature type="repeat" description="WD" evidence="9">
    <location>
        <begin position="55"/>
        <end position="86"/>
    </location>
</feature>
<dbReference type="GO" id="GO:0003755">
    <property type="term" value="F:peptidyl-prolyl cis-trans isomerase activity"/>
    <property type="evidence" value="ECO:0007669"/>
    <property type="project" value="UniProtKB-KW"/>
</dbReference>
<evidence type="ECO:0000256" key="5">
    <source>
        <dbReference type="ARBA" id="ARBA00022737"/>
    </source>
</evidence>
<keyword evidence="4 9" id="KW-0853">WD repeat</keyword>
<evidence type="ECO:0000256" key="10">
    <source>
        <dbReference type="SAM" id="MobiDB-lite"/>
    </source>
</evidence>
<evidence type="ECO:0000256" key="3">
    <source>
        <dbReference type="ARBA" id="ARBA00013194"/>
    </source>
</evidence>
<dbReference type="InterPro" id="IPR001680">
    <property type="entry name" value="WD40_rpt"/>
</dbReference>
<evidence type="ECO:0000256" key="4">
    <source>
        <dbReference type="ARBA" id="ARBA00022574"/>
    </source>
</evidence>
<evidence type="ECO:0000313" key="13">
    <source>
        <dbReference type="Proteomes" id="UP001202328"/>
    </source>
</evidence>
<evidence type="ECO:0000256" key="7">
    <source>
        <dbReference type="ARBA" id="ARBA00023186"/>
    </source>
</evidence>